<protein>
    <submittedName>
        <fullName evidence="1">Uncharacterized protein</fullName>
    </submittedName>
</protein>
<gene>
    <name evidence="1" type="ORF">C803_02484</name>
</gene>
<dbReference type="HOGENOM" id="CLU_3366322_0_0_10"/>
<dbReference type="Proteomes" id="UP000014140">
    <property type="component" value="Unassembled WGS sequence"/>
</dbReference>
<evidence type="ECO:0000313" key="2">
    <source>
        <dbReference type="Proteomes" id="UP000014140"/>
    </source>
</evidence>
<comment type="caution">
    <text evidence="1">The sequence shown here is derived from an EMBL/GenBank/DDBJ whole genome shotgun (WGS) entry which is preliminary data.</text>
</comment>
<dbReference type="EMBL" id="ASSQ01000013">
    <property type="protein sequence ID" value="EOS17472.1"/>
    <property type="molecule type" value="Genomic_DNA"/>
</dbReference>
<sequence>MILGFIIFEIVFWVLHYIGTRNIKSDVDLWNDEQE</sequence>
<proteinExistence type="predicted"/>
<keyword evidence="2" id="KW-1185">Reference proteome</keyword>
<dbReference type="AlphaFoldDB" id="S0GP66"/>
<evidence type="ECO:0000313" key="1">
    <source>
        <dbReference type="EMBL" id="EOS17472.1"/>
    </source>
</evidence>
<reference evidence="1 2" key="1">
    <citation type="submission" date="2013-04" db="EMBL/GenBank/DDBJ databases">
        <title>The Genome Sequence of Parabacteroides goldsteinii dnLKV18.</title>
        <authorList>
            <consortium name="The Broad Institute Genomics Platform"/>
            <consortium name="The Broad Institute Genome Sequencing Center for Infectious Disease"/>
            <person name="Earl A."/>
            <person name="Xavier R."/>
            <person name="Kuhn K."/>
            <person name="Stappenbeck T."/>
            <person name="Walker B."/>
            <person name="Young S."/>
            <person name="Zeng Q."/>
            <person name="Gargeya S."/>
            <person name="Fitzgerald M."/>
            <person name="Haas B."/>
            <person name="Abouelleil A."/>
            <person name="Allen A.W."/>
            <person name="Alvarado L."/>
            <person name="Arachchi H.M."/>
            <person name="Berlin A.M."/>
            <person name="Chapman S.B."/>
            <person name="Gainer-Dewar J."/>
            <person name="Goldberg J."/>
            <person name="Griggs A."/>
            <person name="Gujja S."/>
            <person name="Hansen M."/>
            <person name="Howarth C."/>
            <person name="Imamovic A."/>
            <person name="Ireland A."/>
            <person name="Larimer J."/>
            <person name="McCowan C."/>
            <person name="Murphy C."/>
            <person name="Pearson M."/>
            <person name="Poon T.W."/>
            <person name="Priest M."/>
            <person name="Roberts A."/>
            <person name="Saif S."/>
            <person name="Shea T."/>
            <person name="Sisk P."/>
            <person name="Sykes S."/>
            <person name="Wortman J."/>
            <person name="Nusbaum C."/>
            <person name="Birren B."/>
        </authorList>
    </citation>
    <scope>NUCLEOTIDE SEQUENCE [LARGE SCALE GENOMIC DNA]</scope>
    <source>
        <strain evidence="2">dnLKV18</strain>
    </source>
</reference>
<accession>S0GP66</accession>
<organism evidence="1 2">
    <name type="scientific">Parabacteroides goldsteinii dnLKV18</name>
    <dbReference type="NCBI Taxonomy" id="1235789"/>
    <lineage>
        <taxon>Bacteria</taxon>
        <taxon>Pseudomonadati</taxon>
        <taxon>Bacteroidota</taxon>
        <taxon>Bacteroidia</taxon>
        <taxon>Bacteroidales</taxon>
        <taxon>Tannerellaceae</taxon>
        <taxon>Parabacteroides</taxon>
    </lineage>
</organism>
<name>S0GP66_9BACT</name>